<dbReference type="AlphaFoldDB" id="A0A699HB49"/>
<organism evidence="2">
    <name type="scientific">Tanacetum cinerariifolium</name>
    <name type="common">Dalmatian daisy</name>
    <name type="synonym">Chrysanthemum cinerariifolium</name>
    <dbReference type="NCBI Taxonomy" id="118510"/>
    <lineage>
        <taxon>Eukaryota</taxon>
        <taxon>Viridiplantae</taxon>
        <taxon>Streptophyta</taxon>
        <taxon>Embryophyta</taxon>
        <taxon>Tracheophyta</taxon>
        <taxon>Spermatophyta</taxon>
        <taxon>Magnoliopsida</taxon>
        <taxon>eudicotyledons</taxon>
        <taxon>Gunneridae</taxon>
        <taxon>Pentapetalae</taxon>
        <taxon>asterids</taxon>
        <taxon>campanulids</taxon>
        <taxon>Asterales</taxon>
        <taxon>Asteraceae</taxon>
        <taxon>Asteroideae</taxon>
        <taxon>Anthemideae</taxon>
        <taxon>Anthemidinae</taxon>
        <taxon>Tanacetum</taxon>
    </lineage>
</organism>
<keyword evidence="1" id="KW-0175">Coiled coil</keyword>
<dbReference type="EMBL" id="BKCJ010136306">
    <property type="protein sequence ID" value="GEX88025.1"/>
    <property type="molecule type" value="Genomic_DNA"/>
</dbReference>
<gene>
    <name evidence="2" type="ORF">Tci_360000</name>
</gene>
<evidence type="ECO:0000256" key="1">
    <source>
        <dbReference type="SAM" id="Coils"/>
    </source>
</evidence>
<accession>A0A699HB49</accession>
<dbReference type="Gene3D" id="1.10.287.1490">
    <property type="match status" value="1"/>
</dbReference>
<sequence>MAKSSSSLENEACCSKFCMKNTDSLNTKIIKLSEKLSDCKTNLYHYKLGLSQVEARLIKFKNQEIKLCEKIRGLEFNVESKNNRIERLTNELEQIKKEKEGLDSKLTGFESAAKDINTLLESQRFDKNKEGLGYSDVPPFCSSLLTLSPSIESNTSDLQSNNSSVSELGESSGSIISKPMIKFVKAVIVPKSLKPLKVKLLGNHLENWPKNNFVHKNVTPRADLFKTASVSAARLINNAAPRPNVNSARPKTTQDLVIIKLIQRVKRLERELKARTPPTKIQYVDERGRSRYVMA</sequence>
<reference evidence="2" key="1">
    <citation type="journal article" date="2019" name="Sci. Rep.">
        <title>Draft genome of Tanacetum cinerariifolium, the natural source of mosquito coil.</title>
        <authorList>
            <person name="Yamashiro T."/>
            <person name="Shiraishi A."/>
            <person name="Satake H."/>
            <person name="Nakayama K."/>
        </authorList>
    </citation>
    <scope>NUCLEOTIDE SEQUENCE</scope>
</reference>
<comment type="caution">
    <text evidence="2">The sequence shown here is derived from an EMBL/GenBank/DDBJ whole genome shotgun (WGS) entry which is preliminary data.</text>
</comment>
<evidence type="ECO:0000313" key="2">
    <source>
        <dbReference type="EMBL" id="GEX88025.1"/>
    </source>
</evidence>
<proteinExistence type="predicted"/>
<name>A0A699HB49_TANCI</name>
<protein>
    <submittedName>
        <fullName evidence="2">Uncharacterized protein</fullName>
    </submittedName>
</protein>
<feature type="coiled-coil region" evidence="1">
    <location>
        <begin position="71"/>
        <end position="112"/>
    </location>
</feature>